<dbReference type="RefSeq" id="WP_053085250.1">
    <property type="nucleotide sequence ID" value="NZ_CBTJ020000029.1"/>
</dbReference>
<organism evidence="1 2">
    <name type="scientific">Candidatus Competibacter denitrificans Run_A_D11</name>
    <dbReference type="NCBI Taxonomy" id="1400863"/>
    <lineage>
        <taxon>Bacteria</taxon>
        <taxon>Pseudomonadati</taxon>
        <taxon>Pseudomonadota</taxon>
        <taxon>Gammaproteobacteria</taxon>
        <taxon>Candidatus Competibacteraceae</taxon>
        <taxon>Candidatus Competibacter</taxon>
    </lineage>
</organism>
<gene>
    <name evidence="1" type="ORF">BN873_230015</name>
</gene>
<accession>W6M8H4</accession>
<comment type="caution">
    <text evidence="1">The sequence shown here is derived from an EMBL/GenBank/DDBJ whole genome shotgun (WGS) entry which is preliminary data.</text>
</comment>
<name>W6M8H4_9GAMM</name>
<evidence type="ECO:0008006" key="3">
    <source>
        <dbReference type="Google" id="ProtNLM"/>
    </source>
</evidence>
<dbReference type="InterPro" id="IPR018685">
    <property type="entry name" value="DUF2173"/>
</dbReference>
<reference evidence="1" key="1">
    <citation type="submission" date="2013-07" db="EMBL/GenBank/DDBJ databases">
        <authorList>
            <person name="McIlroy S."/>
        </authorList>
    </citation>
    <scope>NUCLEOTIDE SEQUENCE [LARGE SCALE GENOMIC DNA]</scope>
    <source>
        <strain evidence="1">Run_A_D11</strain>
    </source>
</reference>
<protein>
    <recommendedName>
        <fullName evidence="3">DUF2173 family protein</fullName>
    </recommendedName>
</protein>
<dbReference type="STRING" id="1400863.BN873_230015"/>
<evidence type="ECO:0000313" key="2">
    <source>
        <dbReference type="Proteomes" id="UP000035760"/>
    </source>
</evidence>
<reference evidence="1" key="2">
    <citation type="submission" date="2014-03" db="EMBL/GenBank/DDBJ databases">
        <title>Candidatus Competibacter-lineage genomes retrieved from metagenomes reveal functional metabolic diversity.</title>
        <authorList>
            <person name="McIlroy S.J."/>
            <person name="Albertsen M."/>
            <person name="Andresen E.K."/>
            <person name="Saunders A.M."/>
            <person name="Kristiansen R."/>
            <person name="Stokholm-Bjerregaard M."/>
            <person name="Nielsen K.L."/>
            <person name="Nielsen P.H."/>
        </authorList>
    </citation>
    <scope>NUCLEOTIDE SEQUENCE</scope>
    <source>
        <strain evidence="1">Run_A_D11</strain>
    </source>
</reference>
<proteinExistence type="predicted"/>
<evidence type="ECO:0000313" key="1">
    <source>
        <dbReference type="EMBL" id="CDI02000.1"/>
    </source>
</evidence>
<dbReference type="AlphaFoldDB" id="W6M8H4"/>
<keyword evidence="2" id="KW-1185">Reference proteome</keyword>
<sequence length="133" mass="14804">MNMLDDLLKLPGAMAAFEFRGSGELLDHRIAHPDRINESVLDLLAHMCAANLSIATMQARGWEKVTGMEGFYPIKQFTLIGFDWSVVVSGLQRENYKQAGKFSLPPFTGVVMANEKADYEAAFAILERKEPVP</sequence>
<dbReference type="EMBL" id="CBTJ020000029">
    <property type="protein sequence ID" value="CDI02000.1"/>
    <property type="molecule type" value="Genomic_DNA"/>
</dbReference>
<dbReference type="Proteomes" id="UP000035760">
    <property type="component" value="Unassembled WGS sequence"/>
</dbReference>
<dbReference type="Pfam" id="PF09941">
    <property type="entry name" value="DUF2173"/>
    <property type="match status" value="1"/>
</dbReference>